<organism evidence="1 2">
    <name type="scientific">Shewanella gelidii</name>
    <dbReference type="NCBI Taxonomy" id="1642821"/>
    <lineage>
        <taxon>Bacteria</taxon>
        <taxon>Pseudomonadati</taxon>
        <taxon>Pseudomonadota</taxon>
        <taxon>Gammaproteobacteria</taxon>
        <taxon>Alteromonadales</taxon>
        <taxon>Shewanellaceae</taxon>
        <taxon>Shewanella</taxon>
    </lineage>
</organism>
<dbReference type="EMBL" id="BMPZ01000004">
    <property type="protein sequence ID" value="GGI82474.1"/>
    <property type="molecule type" value="Genomic_DNA"/>
</dbReference>
<reference evidence="1" key="2">
    <citation type="submission" date="2020-09" db="EMBL/GenBank/DDBJ databases">
        <authorList>
            <person name="Sun Q."/>
            <person name="Ohkuma M."/>
        </authorList>
    </citation>
    <scope>NUCLEOTIDE SEQUENCE</scope>
    <source>
        <strain evidence="1">JCM 30804</strain>
    </source>
</reference>
<evidence type="ECO:0000313" key="1">
    <source>
        <dbReference type="EMBL" id="GGI82474.1"/>
    </source>
</evidence>
<reference evidence="1" key="1">
    <citation type="journal article" date="2014" name="Int. J. Syst. Evol. Microbiol.">
        <title>Complete genome sequence of Corynebacterium casei LMG S-19264T (=DSM 44701T), isolated from a smear-ripened cheese.</title>
        <authorList>
            <consortium name="US DOE Joint Genome Institute (JGI-PGF)"/>
            <person name="Walter F."/>
            <person name="Albersmeier A."/>
            <person name="Kalinowski J."/>
            <person name="Ruckert C."/>
        </authorList>
    </citation>
    <scope>NUCLEOTIDE SEQUENCE</scope>
    <source>
        <strain evidence="1">JCM 30804</strain>
    </source>
</reference>
<keyword evidence="2" id="KW-1185">Reference proteome</keyword>
<dbReference type="RefSeq" id="WP_188920352.1">
    <property type="nucleotide sequence ID" value="NZ_BMPZ01000004.1"/>
</dbReference>
<dbReference type="AlphaFoldDB" id="A0A917JQW2"/>
<sequence>MLSKAIRWASLALLLFPLGTYVLLILINAKDEPPSVLVQSFGDAINQNEQLLSSNLENNGYIFALGFHAPQGTSPQQVGLKRLNDLQVHGVLAKFESTQTSFAVPPLPLDACFMPQEAPQACLAELAKMDNLAQVLEEQAWLIERYQQMLALQQWQDTSASGAFGHDVVASRVLAGQKLYLLNLYARVDILSAQQLADALEMDMKFWQQAASNSHKLITKLISHSAMVHHFRLGRLTIASLGTDKQYAATPNSWQQGIPSSVTSLKNAKVGEWRYFKETLAVKKGMDEDAGLNVKILSAILAPLMQTQDTLNRRAAMLEDYQSQSYCELESSLAMIQAFAYNPVGKYILCTGTTPIEQYQAPMAQLEHNRTQALTRF</sequence>
<accession>A0A917JQW2</accession>
<gene>
    <name evidence="1" type="ORF">GCM10009332_19600</name>
</gene>
<dbReference type="Proteomes" id="UP000613743">
    <property type="component" value="Unassembled WGS sequence"/>
</dbReference>
<name>A0A917JQW2_9GAMM</name>
<comment type="caution">
    <text evidence="1">The sequence shown here is derived from an EMBL/GenBank/DDBJ whole genome shotgun (WGS) entry which is preliminary data.</text>
</comment>
<protein>
    <submittedName>
        <fullName evidence="1">Uncharacterized protein</fullName>
    </submittedName>
</protein>
<evidence type="ECO:0000313" key="2">
    <source>
        <dbReference type="Proteomes" id="UP000613743"/>
    </source>
</evidence>
<proteinExistence type="predicted"/>